<reference evidence="4" key="1">
    <citation type="submission" date="2025-08" db="UniProtKB">
        <authorList>
            <consortium name="RefSeq"/>
        </authorList>
    </citation>
    <scope>IDENTIFICATION</scope>
    <source>
        <tissue evidence="4">Muscle</tissue>
    </source>
</reference>
<dbReference type="InterPro" id="IPR000387">
    <property type="entry name" value="Tyr_Pase_dom"/>
</dbReference>
<dbReference type="SMART" id="SM00194">
    <property type="entry name" value="PTPc"/>
    <property type="match status" value="1"/>
</dbReference>
<dbReference type="InterPro" id="IPR050348">
    <property type="entry name" value="Protein-Tyr_Phosphatase"/>
</dbReference>
<sequence length="223" mass="25917">LNCVLFLFQGYKHKNAFLVTHMPLKHTIVDFWRLIYDMRSSMIVMLNDYSRSENLLDVGQYWPNEGCSTFGPFEVQIVTFEDQGTLVVRIMKLINNNQPSEEPLKIIQLQYTDWDQEEVLPTNATSMLALLNHVERWYRHTKGGPITVHCMNGASRCGLFCATSSVCDQIKTEQLVDVFQVVKWIRNNRPEFISCMEQYKFCYEVALELVDSFSVYGNFQPSS</sequence>
<name>A0ABM1C0G5_LIMPO</name>
<dbReference type="Proteomes" id="UP000694941">
    <property type="component" value="Unplaced"/>
</dbReference>
<evidence type="ECO:0000313" key="4">
    <source>
        <dbReference type="RefSeq" id="XP_013792079.2"/>
    </source>
</evidence>
<organism evidence="3 4">
    <name type="scientific">Limulus polyphemus</name>
    <name type="common">Atlantic horseshoe crab</name>
    <dbReference type="NCBI Taxonomy" id="6850"/>
    <lineage>
        <taxon>Eukaryota</taxon>
        <taxon>Metazoa</taxon>
        <taxon>Ecdysozoa</taxon>
        <taxon>Arthropoda</taxon>
        <taxon>Chelicerata</taxon>
        <taxon>Merostomata</taxon>
        <taxon>Xiphosura</taxon>
        <taxon>Limulidae</taxon>
        <taxon>Limulus</taxon>
    </lineage>
</organism>
<dbReference type="InterPro" id="IPR000242">
    <property type="entry name" value="PTP_cat"/>
</dbReference>
<dbReference type="PROSITE" id="PS50055">
    <property type="entry name" value="TYR_PHOSPHATASE_PTP"/>
    <property type="match status" value="1"/>
</dbReference>
<protein>
    <submittedName>
        <fullName evidence="4">Receptor-type tyrosine-protein phosphatase mu-like</fullName>
    </submittedName>
</protein>
<feature type="domain" description="Tyrosine specific protein phosphatases" evidence="2">
    <location>
        <begin position="125"/>
        <end position="200"/>
    </location>
</feature>
<dbReference type="SMART" id="SM00404">
    <property type="entry name" value="PTPc_motif"/>
    <property type="match status" value="1"/>
</dbReference>
<keyword evidence="3" id="KW-1185">Reference proteome</keyword>
<evidence type="ECO:0000313" key="3">
    <source>
        <dbReference type="Proteomes" id="UP000694941"/>
    </source>
</evidence>
<dbReference type="InterPro" id="IPR003595">
    <property type="entry name" value="Tyr_Pase_cat"/>
</dbReference>
<gene>
    <name evidence="4" type="primary">LOC106475951</name>
</gene>
<dbReference type="InterPro" id="IPR016130">
    <property type="entry name" value="Tyr_Pase_AS"/>
</dbReference>
<dbReference type="RefSeq" id="XP_013792079.2">
    <property type="nucleotide sequence ID" value="XM_013936625.2"/>
</dbReference>
<dbReference type="PROSITE" id="PS00383">
    <property type="entry name" value="TYR_PHOSPHATASE_1"/>
    <property type="match status" value="1"/>
</dbReference>
<accession>A0ABM1C0G5</accession>
<evidence type="ECO:0000259" key="2">
    <source>
        <dbReference type="PROSITE" id="PS50056"/>
    </source>
</evidence>
<evidence type="ECO:0000259" key="1">
    <source>
        <dbReference type="PROSITE" id="PS50055"/>
    </source>
</evidence>
<dbReference type="InterPro" id="IPR029021">
    <property type="entry name" value="Prot-tyrosine_phosphatase-like"/>
</dbReference>
<dbReference type="PANTHER" id="PTHR19134">
    <property type="entry name" value="RECEPTOR-TYPE TYROSINE-PROTEIN PHOSPHATASE"/>
    <property type="match status" value="1"/>
</dbReference>
<dbReference type="PRINTS" id="PR00700">
    <property type="entry name" value="PRTYPHPHTASE"/>
</dbReference>
<feature type="domain" description="Tyrosine-protein phosphatase" evidence="1">
    <location>
        <begin position="1"/>
        <end position="209"/>
    </location>
</feature>
<dbReference type="PROSITE" id="PS50056">
    <property type="entry name" value="TYR_PHOSPHATASE_2"/>
    <property type="match status" value="1"/>
</dbReference>
<dbReference type="Pfam" id="PF00102">
    <property type="entry name" value="Y_phosphatase"/>
    <property type="match status" value="1"/>
</dbReference>
<proteinExistence type="predicted"/>
<feature type="non-terminal residue" evidence="4">
    <location>
        <position position="1"/>
    </location>
</feature>
<dbReference type="SUPFAM" id="SSF52799">
    <property type="entry name" value="(Phosphotyrosine protein) phosphatases II"/>
    <property type="match status" value="1"/>
</dbReference>
<dbReference type="Gene3D" id="3.90.190.10">
    <property type="entry name" value="Protein tyrosine phosphatase superfamily"/>
    <property type="match status" value="1"/>
</dbReference>
<dbReference type="GeneID" id="106475951"/>
<dbReference type="PANTHER" id="PTHR19134:SF449">
    <property type="entry name" value="TYROSINE-PROTEIN PHOSPHATASE 1"/>
    <property type="match status" value="1"/>
</dbReference>